<comment type="similarity">
    <text evidence="1 4">Belongs to the bacterial ribosomal protein bL35 family.</text>
</comment>
<keyword evidence="3 4" id="KW-0687">Ribonucleoprotein</keyword>
<dbReference type="PRINTS" id="PR00064">
    <property type="entry name" value="RIBOSOMALL35"/>
</dbReference>
<keyword evidence="6" id="KW-1185">Reference proteome</keyword>
<dbReference type="Pfam" id="PF01632">
    <property type="entry name" value="Ribosomal_L35p"/>
    <property type="match status" value="1"/>
</dbReference>
<dbReference type="RefSeq" id="XP_069207241.1">
    <property type="nucleotide sequence ID" value="XM_069355170.1"/>
</dbReference>
<dbReference type="PANTHER" id="PTHR33343">
    <property type="entry name" value="54S RIBOSOMAL PROTEIN BL35M"/>
    <property type="match status" value="1"/>
</dbReference>
<comment type="caution">
    <text evidence="5">The sequence shown here is derived from an EMBL/GenBank/DDBJ whole genome shotgun (WGS) entry which is preliminary data.</text>
</comment>
<name>A0ABR3PY96_9TREE</name>
<evidence type="ECO:0000313" key="6">
    <source>
        <dbReference type="Proteomes" id="UP001565368"/>
    </source>
</evidence>
<dbReference type="InterPro" id="IPR021137">
    <property type="entry name" value="Ribosomal_bL35-like"/>
</dbReference>
<gene>
    <name evidence="5" type="ORF">Q8F55_006718</name>
</gene>
<dbReference type="InterPro" id="IPR037229">
    <property type="entry name" value="Ribosomal_bL35_sf"/>
</dbReference>
<dbReference type="InterPro" id="IPR001706">
    <property type="entry name" value="Ribosomal_bL35"/>
</dbReference>
<evidence type="ECO:0000256" key="2">
    <source>
        <dbReference type="ARBA" id="ARBA00022980"/>
    </source>
</evidence>
<dbReference type="Gene3D" id="4.10.410.60">
    <property type="match status" value="1"/>
</dbReference>
<dbReference type="SUPFAM" id="SSF143034">
    <property type="entry name" value="L35p-like"/>
    <property type="match status" value="1"/>
</dbReference>
<accession>A0ABR3PY96</accession>
<reference evidence="5 6" key="1">
    <citation type="submission" date="2023-08" db="EMBL/GenBank/DDBJ databases">
        <title>Annotated Genome Sequence of Vanrija albida AlHP1.</title>
        <authorList>
            <person name="Herzog R."/>
        </authorList>
    </citation>
    <scope>NUCLEOTIDE SEQUENCE [LARGE SCALE GENOMIC DNA]</scope>
    <source>
        <strain evidence="5 6">AlHP1</strain>
    </source>
</reference>
<evidence type="ECO:0000256" key="1">
    <source>
        <dbReference type="ARBA" id="ARBA00006598"/>
    </source>
</evidence>
<protein>
    <recommendedName>
        <fullName evidence="4">50S ribosomal protein L35</fullName>
    </recommendedName>
</protein>
<evidence type="ECO:0000256" key="3">
    <source>
        <dbReference type="ARBA" id="ARBA00023274"/>
    </source>
</evidence>
<sequence>MFLTSLFAPLARAALPAAGPSRAFSATATAQLLKTHKGAAKRFKKTATGMFKRGQCGKQHLNTGFSASRINRLQKAAYTTKTQDWGGAAEAEDCGNGDAEFCALLLSLLYQLFAVRAHVNTLIESWSLFMPALYSPRCAPHPHPAHAHPAI</sequence>
<dbReference type="GeneID" id="95987761"/>
<organism evidence="5 6">
    <name type="scientific">Vanrija albida</name>
    <dbReference type="NCBI Taxonomy" id="181172"/>
    <lineage>
        <taxon>Eukaryota</taxon>
        <taxon>Fungi</taxon>
        <taxon>Dikarya</taxon>
        <taxon>Basidiomycota</taxon>
        <taxon>Agaricomycotina</taxon>
        <taxon>Tremellomycetes</taxon>
        <taxon>Trichosporonales</taxon>
        <taxon>Trichosporonaceae</taxon>
        <taxon>Vanrija</taxon>
    </lineage>
</organism>
<dbReference type="EMBL" id="JBBXJM010000005">
    <property type="protein sequence ID" value="KAL1407297.1"/>
    <property type="molecule type" value="Genomic_DNA"/>
</dbReference>
<dbReference type="Proteomes" id="UP001565368">
    <property type="component" value="Unassembled WGS sequence"/>
</dbReference>
<evidence type="ECO:0000256" key="4">
    <source>
        <dbReference type="RuleBase" id="RU000568"/>
    </source>
</evidence>
<proteinExistence type="inferred from homology"/>
<dbReference type="PROSITE" id="PS00936">
    <property type="entry name" value="RIBOSOMAL_L35"/>
    <property type="match status" value="1"/>
</dbReference>
<dbReference type="PANTHER" id="PTHR33343:SF1">
    <property type="entry name" value="LARGE RIBOSOMAL SUBUNIT PROTEIN BL35M"/>
    <property type="match status" value="1"/>
</dbReference>
<keyword evidence="2 4" id="KW-0689">Ribosomal protein</keyword>
<evidence type="ECO:0000313" key="5">
    <source>
        <dbReference type="EMBL" id="KAL1407297.1"/>
    </source>
</evidence>
<dbReference type="InterPro" id="IPR018265">
    <property type="entry name" value="Ribosomal_bL35_CS"/>
</dbReference>